<name>A0AAE0A6M4_9ROSI</name>
<dbReference type="EMBL" id="JANJYJ010000006">
    <property type="protein sequence ID" value="KAK3204802.1"/>
    <property type="molecule type" value="Genomic_DNA"/>
</dbReference>
<accession>A0AAE0A6M4</accession>
<evidence type="ECO:0000313" key="2">
    <source>
        <dbReference type="Proteomes" id="UP001281410"/>
    </source>
</evidence>
<comment type="caution">
    <text evidence="1">The sequence shown here is derived from an EMBL/GenBank/DDBJ whole genome shotgun (WGS) entry which is preliminary data.</text>
</comment>
<dbReference type="Proteomes" id="UP001281410">
    <property type="component" value="Unassembled WGS sequence"/>
</dbReference>
<sequence length="86" mass="9938">MLLNRRRFPLQDDDAIDREVVDVSPKIKNKKIRAKLKDLFVSSRHSRREALKVMKLGKGFESLKRERRAKVVGESDGSGFQVSNRV</sequence>
<organism evidence="1 2">
    <name type="scientific">Dipteronia sinensis</name>
    <dbReference type="NCBI Taxonomy" id="43782"/>
    <lineage>
        <taxon>Eukaryota</taxon>
        <taxon>Viridiplantae</taxon>
        <taxon>Streptophyta</taxon>
        <taxon>Embryophyta</taxon>
        <taxon>Tracheophyta</taxon>
        <taxon>Spermatophyta</taxon>
        <taxon>Magnoliopsida</taxon>
        <taxon>eudicotyledons</taxon>
        <taxon>Gunneridae</taxon>
        <taxon>Pentapetalae</taxon>
        <taxon>rosids</taxon>
        <taxon>malvids</taxon>
        <taxon>Sapindales</taxon>
        <taxon>Sapindaceae</taxon>
        <taxon>Hippocastanoideae</taxon>
        <taxon>Acereae</taxon>
        <taxon>Dipteronia</taxon>
    </lineage>
</organism>
<dbReference type="AlphaFoldDB" id="A0AAE0A6M4"/>
<keyword evidence="2" id="KW-1185">Reference proteome</keyword>
<evidence type="ECO:0000313" key="1">
    <source>
        <dbReference type="EMBL" id="KAK3204802.1"/>
    </source>
</evidence>
<proteinExistence type="predicted"/>
<reference evidence="1" key="1">
    <citation type="journal article" date="2023" name="Plant J.">
        <title>Genome sequences and population genomics provide insights into the demographic history, inbreeding, and mutation load of two 'living fossil' tree species of Dipteronia.</title>
        <authorList>
            <person name="Feng Y."/>
            <person name="Comes H.P."/>
            <person name="Chen J."/>
            <person name="Zhu S."/>
            <person name="Lu R."/>
            <person name="Zhang X."/>
            <person name="Li P."/>
            <person name="Qiu J."/>
            <person name="Olsen K.M."/>
            <person name="Qiu Y."/>
        </authorList>
    </citation>
    <scope>NUCLEOTIDE SEQUENCE</scope>
    <source>
        <strain evidence="1">NBL</strain>
    </source>
</reference>
<protein>
    <submittedName>
        <fullName evidence="1">Uncharacterized protein</fullName>
    </submittedName>
</protein>
<gene>
    <name evidence="1" type="ORF">Dsin_018848</name>
</gene>